<dbReference type="InterPro" id="IPR050352">
    <property type="entry name" value="ABCG_transporters"/>
</dbReference>
<name>W7U329_9STRA</name>
<evidence type="ECO:0000256" key="3">
    <source>
        <dbReference type="ARBA" id="ARBA00022692"/>
    </source>
</evidence>
<feature type="transmembrane region" description="Helical" evidence="9">
    <location>
        <begin position="396"/>
        <end position="415"/>
    </location>
</feature>
<sequence length="638" mass="70145">MGTENMNFPLSSDNRSCPPWSIPVPDARRRRPAPGSYLPNQLTWHIRSFKVGSQRCWPWTKRSIQRKSILTDVAGQSVGGEITAIMGASGAGKTTLLECLALRSRQFKGRVTWNGEAVRGDYFTASALVHQREVLCGFLTVEEHLLFHGTARMSDRFSPKEIEARVRNVIEDVGLSKCRKTLVGGPGAPQNKKGLSGGERKRLTIATELLLCPQAIFLDEPTTSLDSVMAGHVVALLRQLALSRRILVMATIHAPSSQIFSLFSHVLLLTNDGRLAFHGTISNALLYASSCLKRPLPDAYNPADHLVRLVVSKPGGGASAREERRKENDWLVQSFAASAYGDPELPERGSHRDKACEENSHRSLRGVQGQHASAWTLFRLNLRRGLLQTSRNSLSFWLYGMVMGVIGLCFGTLYFQQAASSWRNLVGLLYALVVALLYMCPLTVILRAPLDWPLLLREYFAGANAAGPYLLAKILYELPFAYGPLLLVAFLYWMTGLTPSLAAFLQFAGVVALTTQASCAMALMVGSLSANPMLTLGILPAFITPMVLFSGFLYDTATLPSYLAWLPKISIVNYGFAALITLQQSLLPAELRGVALKFVNVDPEALGANLLMLTGMTVIFYALTYMFLTLRLRTAMRA</sequence>
<evidence type="ECO:0000313" key="11">
    <source>
        <dbReference type="EMBL" id="EWM27089.1"/>
    </source>
</evidence>
<feature type="transmembrane region" description="Helical" evidence="9">
    <location>
        <begin position="606"/>
        <end position="628"/>
    </location>
</feature>
<feature type="transmembrane region" description="Helical" evidence="9">
    <location>
        <begin position="470"/>
        <end position="494"/>
    </location>
</feature>
<dbReference type="AlphaFoldDB" id="W7U329"/>
<dbReference type="GO" id="GO:0005524">
    <property type="term" value="F:ATP binding"/>
    <property type="evidence" value="ECO:0007669"/>
    <property type="project" value="UniProtKB-KW"/>
</dbReference>
<dbReference type="GO" id="GO:0016887">
    <property type="term" value="F:ATP hydrolysis activity"/>
    <property type="evidence" value="ECO:0007669"/>
    <property type="project" value="InterPro"/>
</dbReference>
<evidence type="ECO:0000256" key="2">
    <source>
        <dbReference type="ARBA" id="ARBA00022448"/>
    </source>
</evidence>
<evidence type="ECO:0000256" key="1">
    <source>
        <dbReference type="ARBA" id="ARBA00004141"/>
    </source>
</evidence>
<evidence type="ECO:0000256" key="9">
    <source>
        <dbReference type="SAM" id="Phobius"/>
    </source>
</evidence>
<reference evidence="11 12" key="1">
    <citation type="journal article" date="2014" name="Mol. Plant">
        <title>Chromosome Scale Genome Assembly and Transcriptome Profiling of Nannochloropsis gaditana in Nitrogen Depletion.</title>
        <authorList>
            <person name="Corteggiani Carpinelli E."/>
            <person name="Telatin A."/>
            <person name="Vitulo N."/>
            <person name="Forcato C."/>
            <person name="D'Angelo M."/>
            <person name="Schiavon R."/>
            <person name="Vezzi A."/>
            <person name="Giacometti G.M."/>
            <person name="Morosinotto T."/>
            <person name="Valle G."/>
        </authorList>
    </citation>
    <scope>NUCLEOTIDE SEQUENCE [LARGE SCALE GENOMIC DNA]</scope>
    <source>
        <strain evidence="11 12">B-31</strain>
    </source>
</reference>
<dbReference type="PROSITE" id="PS00211">
    <property type="entry name" value="ABC_TRANSPORTER_1"/>
    <property type="match status" value="1"/>
</dbReference>
<proteinExistence type="predicted"/>
<gene>
    <name evidence="11" type="ORF">Naga_100046g17</name>
</gene>
<keyword evidence="12" id="KW-1185">Reference proteome</keyword>
<evidence type="ECO:0000256" key="6">
    <source>
        <dbReference type="ARBA" id="ARBA00022989"/>
    </source>
</evidence>
<organism evidence="11 12">
    <name type="scientific">Nannochloropsis gaditana</name>
    <dbReference type="NCBI Taxonomy" id="72520"/>
    <lineage>
        <taxon>Eukaryota</taxon>
        <taxon>Sar</taxon>
        <taxon>Stramenopiles</taxon>
        <taxon>Ochrophyta</taxon>
        <taxon>Eustigmatophyceae</taxon>
        <taxon>Eustigmatales</taxon>
        <taxon>Monodopsidaceae</taxon>
        <taxon>Nannochloropsis</taxon>
    </lineage>
</organism>
<dbReference type="PANTHER" id="PTHR48041">
    <property type="entry name" value="ABC TRANSPORTER G FAMILY MEMBER 28"/>
    <property type="match status" value="1"/>
</dbReference>
<dbReference type="GO" id="GO:0140359">
    <property type="term" value="F:ABC-type transporter activity"/>
    <property type="evidence" value="ECO:0007669"/>
    <property type="project" value="InterPro"/>
</dbReference>
<evidence type="ECO:0000256" key="7">
    <source>
        <dbReference type="ARBA" id="ARBA00023136"/>
    </source>
</evidence>
<feature type="compositionally biased region" description="Basic and acidic residues" evidence="8">
    <location>
        <begin position="345"/>
        <end position="361"/>
    </location>
</feature>
<feature type="transmembrane region" description="Helical" evidence="9">
    <location>
        <begin position="533"/>
        <end position="553"/>
    </location>
</feature>
<keyword evidence="7 9" id="KW-0472">Membrane</keyword>
<keyword evidence="6 9" id="KW-1133">Transmembrane helix</keyword>
<keyword evidence="4" id="KW-0547">Nucleotide-binding</keyword>
<dbReference type="Pfam" id="PF01061">
    <property type="entry name" value="ABC2_membrane"/>
    <property type="match status" value="1"/>
</dbReference>
<dbReference type="PANTHER" id="PTHR48041:SF41">
    <property type="entry name" value="ABC TRANSPORTER G FAMILY"/>
    <property type="match status" value="1"/>
</dbReference>
<dbReference type="PROSITE" id="PS50893">
    <property type="entry name" value="ABC_TRANSPORTER_2"/>
    <property type="match status" value="1"/>
</dbReference>
<evidence type="ECO:0000259" key="10">
    <source>
        <dbReference type="PROSITE" id="PS50893"/>
    </source>
</evidence>
<dbReference type="InterPro" id="IPR003593">
    <property type="entry name" value="AAA+_ATPase"/>
</dbReference>
<dbReference type="InterPro" id="IPR017871">
    <property type="entry name" value="ABC_transporter-like_CS"/>
</dbReference>
<dbReference type="SUPFAM" id="SSF52540">
    <property type="entry name" value="P-loop containing nucleoside triphosphate hydrolases"/>
    <property type="match status" value="1"/>
</dbReference>
<feature type="region of interest" description="Disordered" evidence="8">
    <location>
        <begin position="341"/>
        <end position="365"/>
    </location>
</feature>
<evidence type="ECO:0000313" key="12">
    <source>
        <dbReference type="Proteomes" id="UP000019335"/>
    </source>
</evidence>
<dbReference type="Pfam" id="PF00005">
    <property type="entry name" value="ABC_tran"/>
    <property type="match status" value="1"/>
</dbReference>
<evidence type="ECO:0000256" key="4">
    <source>
        <dbReference type="ARBA" id="ARBA00022741"/>
    </source>
</evidence>
<feature type="transmembrane region" description="Helical" evidence="9">
    <location>
        <begin position="427"/>
        <end position="450"/>
    </location>
</feature>
<comment type="subcellular location">
    <subcellularLocation>
        <location evidence="1">Membrane</location>
        <topology evidence="1">Multi-pass membrane protein</topology>
    </subcellularLocation>
</comment>
<dbReference type="SMART" id="SM00382">
    <property type="entry name" value="AAA"/>
    <property type="match status" value="1"/>
</dbReference>
<comment type="caution">
    <text evidence="11">The sequence shown here is derived from an EMBL/GenBank/DDBJ whole genome shotgun (WGS) entry which is preliminary data.</text>
</comment>
<feature type="transmembrane region" description="Helical" evidence="9">
    <location>
        <begin position="565"/>
        <end position="586"/>
    </location>
</feature>
<dbReference type="OrthoDB" id="66620at2759"/>
<dbReference type="Proteomes" id="UP000019335">
    <property type="component" value="Chromosome 7"/>
</dbReference>
<keyword evidence="3 9" id="KW-0812">Transmembrane</keyword>
<keyword evidence="2" id="KW-0813">Transport</keyword>
<keyword evidence="5" id="KW-0067">ATP-binding</keyword>
<dbReference type="InterPro" id="IPR027417">
    <property type="entry name" value="P-loop_NTPase"/>
</dbReference>
<protein>
    <submittedName>
        <fullName evidence="11">Abc subfamily abcg</fullName>
    </submittedName>
</protein>
<evidence type="ECO:0000256" key="8">
    <source>
        <dbReference type="SAM" id="MobiDB-lite"/>
    </source>
</evidence>
<dbReference type="Gene3D" id="3.40.50.300">
    <property type="entry name" value="P-loop containing nucleotide triphosphate hydrolases"/>
    <property type="match status" value="1"/>
</dbReference>
<dbReference type="EMBL" id="AZIL01000520">
    <property type="protein sequence ID" value="EWM27089.1"/>
    <property type="molecule type" value="Genomic_DNA"/>
</dbReference>
<feature type="domain" description="ABC transporter" evidence="10">
    <location>
        <begin position="46"/>
        <end position="297"/>
    </location>
</feature>
<dbReference type="InterPro" id="IPR013525">
    <property type="entry name" value="ABC2_TM"/>
</dbReference>
<dbReference type="GO" id="GO:0016020">
    <property type="term" value="C:membrane"/>
    <property type="evidence" value="ECO:0007669"/>
    <property type="project" value="UniProtKB-SubCell"/>
</dbReference>
<evidence type="ECO:0000256" key="5">
    <source>
        <dbReference type="ARBA" id="ARBA00022840"/>
    </source>
</evidence>
<dbReference type="InterPro" id="IPR003439">
    <property type="entry name" value="ABC_transporter-like_ATP-bd"/>
</dbReference>
<feature type="transmembrane region" description="Helical" evidence="9">
    <location>
        <begin position="501"/>
        <end position="527"/>
    </location>
</feature>
<accession>W7U329</accession>